<evidence type="ECO:0000313" key="2">
    <source>
        <dbReference type="EMBL" id="GJN89462.1"/>
    </source>
</evidence>
<dbReference type="InterPro" id="IPR036237">
    <property type="entry name" value="Xyl_isomerase-like_sf"/>
</dbReference>
<name>A0AAV5GJ43_9BASI</name>
<evidence type="ECO:0000313" key="3">
    <source>
        <dbReference type="Proteomes" id="UP001342314"/>
    </source>
</evidence>
<dbReference type="PANTHER" id="PTHR12110">
    <property type="entry name" value="HYDROXYPYRUVATE ISOMERASE"/>
    <property type="match status" value="1"/>
</dbReference>
<dbReference type="Proteomes" id="UP001342314">
    <property type="component" value="Unassembled WGS sequence"/>
</dbReference>
<proteinExistence type="predicted"/>
<feature type="domain" description="Xylose isomerase-like TIM barrel" evidence="1">
    <location>
        <begin position="16"/>
        <end position="316"/>
    </location>
</feature>
<dbReference type="EMBL" id="BQKY01000005">
    <property type="protein sequence ID" value="GJN89462.1"/>
    <property type="molecule type" value="Genomic_DNA"/>
</dbReference>
<accession>A0AAV5GJ43</accession>
<dbReference type="InterPro" id="IPR013022">
    <property type="entry name" value="Xyl_isomerase-like_TIM-brl"/>
</dbReference>
<dbReference type="AlphaFoldDB" id="A0AAV5GJ43"/>
<evidence type="ECO:0000259" key="1">
    <source>
        <dbReference type="Pfam" id="PF01261"/>
    </source>
</evidence>
<comment type="caution">
    <text evidence="2">The sequence shown here is derived from an EMBL/GenBank/DDBJ whole genome shotgun (WGS) entry which is preliminary data.</text>
</comment>
<sequence>MSLGLGAAGHKMPDKLRAAAEAGFKGTEVFYPCLEAFAEDSFSSDFPDRRDALRAAATETRRLTDQLGLDIFVLQPLLNYDGIIDEEERRQRCDDAVFRFEICGLLGCDLMQIPANFRLDAGVSGDEDKIVADMQELADLGAAHSPPIRFAYEAMCWSTTNYTWQHIGLVLDAFHIAGYEYADPCSTTGVRDNGAERLAASLEELVRTVSLSKIYYLQLADARLLSPPLLPLGSTTAAAQAEGKAVSPLQVDGQQPRMTWSRTSRLFPGESDRGGYMPIWECAQAFLKTGYKGYVSFELFNSDMNKPDPAVTKDHAQRGKKSWALFEREVAA</sequence>
<dbReference type="Pfam" id="PF01261">
    <property type="entry name" value="AP_endonuc_2"/>
    <property type="match status" value="1"/>
</dbReference>
<protein>
    <recommendedName>
        <fullName evidence="1">Xylose isomerase-like TIM barrel domain-containing protein</fullName>
    </recommendedName>
</protein>
<gene>
    <name evidence="2" type="ORF">Rhopal_002448-T1</name>
</gene>
<reference evidence="2 3" key="1">
    <citation type="submission" date="2021-12" db="EMBL/GenBank/DDBJ databases">
        <title>High titer production of polyol ester of fatty acids by Rhodotorula paludigena BS15 towards product separation-free biomass refinery.</title>
        <authorList>
            <person name="Mano J."/>
            <person name="Ono H."/>
            <person name="Tanaka T."/>
            <person name="Naito K."/>
            <person name="Sushida H."/>
            <person name="Ike M."/>
            <person name="Tokuyasu K."/>
            <person name="Kitaoka M."/>
        </authorList>
    </citation>
    <scope>NUCLEOTIDE SEQUENCE [LARGE SCALE GENOMIC DNA]</scope>
    <source>
        <strain evidence="2 3">BS15</strain>
    </source>
</reference>
<organism evidence="2 3">
    <name type="scientific">Rhodotorula paludigena</name>
    <dbReference type="NCBI Taxonomy" id="86838"/>
    <lineage>
        <taxon>Eukaryota</taxon>
        <taxon>Fungi</taxon>
        <taxon>Dikarya</taxon>
        <taxon>Basidiomycota</taxon>
        <taxon>Pucciniomycotina</taxon>
        <taxon>Microbotryomycetes</taxon>
        <taxon>Sporidiobolales</taxon>
        <taxon>Sporidiobolaceae</taxon>
        <taxon>Rhodotorula</taxon>
    </lineage>
</organism>
<dbReference type="PANTHER" id="PTHR12110:SF21">
    <property type="entry name" value="XYLOSE ISOMERASE-LIKE TIM BARREL DOMAIN-CONTAINING PROTEIN"/>
    <property type="match status" value="1"/>
</dbReference>
<dbReference type="Gene3D" id="3.20.20.150">
    <property type="entry name" value="Divalent-metal-dependent TIM barrel enzymes"/>
    <property type="match status" value="1"/>
</dbReference>
<dbReference type="InterPro" id="IPR050312">
    <property type="entry name" value="IolE/XylAMocC-like"/>
</dbReference>
<keyword evidence="3" id="KW-1185">Reference proteome</keyword>
<dbReference type="SUPFAM" id="SSF51658">
    <property type="entry name" value="Xylose isomerase-like"/>
    <property type="match status" value="1"/>
</dbReference>